<evidence type="ECO:0000256" key="1">
    <source>
        <dbReference type="SAM" id="Coils"/>
    </source>
</evidence>
<comment type="caution">
    <text evidence="2">The sequence shown here is derived from an EMBL/GenBank/DDBJ whole genome shotgun (WGS) entry which is preliminary data.</text>
</comment>
<keyword evidence="3" id="KW-1185">Reference proteome</keyword>
<accession>A0A5B2VIT8</accession>
<name>A0A5B2VIT8_9BACT</name>
<keyword evidence="1" id="KW-0175">Coiled coil</keyword>
<dbReference type="InterPro" id="IPR027417">
    <property type="entry name" value="P-loop_NTPase"/>
</dbReference>
<dbReference type="EMBL" id="VUOC01000004">
    <property type="protein sequence ID" value="KAA2239503.1"/>
    <property type="molecule type" value="Genomic_DNA"/>
</dbReference>
<gene>
    <name evidence="2" type="ORF">F0L74_25210</name>
</gene>
<dbReference type="Gene3D" id="3.40.50.300">
    <property type="entry name" value="P-loop containing nucleotide triphosphate hydrolases"/>
    <property type="match status" value="1"/>
</dbReference>
<protein>
    <submittedName>
        <fullName evidence="2">AAA family ATPase</fullName>
    </submittedName>
</protein>
<dbReference type="Gene3D" id="3.40.1140.10">
    <property type="match status" value="1"/>
</dbReference>
<evidence type="ECO:0000313" key="3">
    <source>
        <dbReference type="Proteomes" id="UP000324611"/>
    </source>
</evidence>
<evidence type="ECO:0000313" key="2">
    <source>
        <dbReference type="EMBL" id="KAA2239503.1"/>
    </source>
</evidence>
<dbReference type="SUPFAM" id="SSF52540">
    <property type="entry name" value="P-loop containing nucleoside triphosphate hydrolases"/>
    <property type="match status" value="2"/>
</dbReference>
<dbReference type="Proteomes" id="UP000324611">
    <property type="component" value="Unassembled WGS sequence"/>
</dbReference>
<dbReference type="Pfam" id="PF13558">
    <property type="entry name" value="SbcC_Walker_B"/>
    <property type="match status" value="1"/>
</dbReference>
<feature type="coiled-coil region" evidence="1">
    <location>
        <begin position="647"/>
        <end position="764"/>
    </location>
</feature>
<feature type="coiled-coil region" evidence="1">
    <location>
        <begin position="246"/>
        <end position="380"/>
    </location>
</feature>
<reference evidence="2 3" key="2">
    <citation type="submission" date="2019-09" db="EMBL/GenBank/DDBJ databases">
        <authorList>
            <person name="Jin C."/>
        </authorList>
    </citation>
    <scope>NUCLEOTIDE SEQUENCE [LARGE SCALE GENOMIC DNA]</scope>
    <source>
        <strain evidence="2 3">BN140078</strain>
    </source>
</reference>
<organism evidence="2 3">
    <name type="scientific">Chitinophaga agrisoli</name>
    <dbReference type="NCBI Taxonomy" id="2607653"/>
    <lineage>
        <taxon>Bacteria</taxon>
        <taxon>Pseudomonadati</taxon>
        <taxon>Bacteroidota</taxon>
        <taxon>Chitinophagia</taxon>
        <taxon>Chitinophagales</taxon>
        <taxon>Chitinophagaceae</taxon>
        <taxon>Chitinophaga</taxon>
    </lineage>
</organism>
<dbReference type="AlphaFoldDB" id="A0A5B2VIT8"/>
<proteinExistence type="predicted"/>
<dbReference type="Pfam" id="PF13555">
    <property type="entry name" value="AAA_29"/>
    <property type="match status" value="1"/>
</dbReference>
<dbReference type="RefSeq" id="WP_149840681.1">
    <property type="nucleotide sequence ID" value="NZ_VUOC01000004.1"/>
</dbReference>
<reference evidence="2 3" key="1">
    <citation type="submission" date="2019-09" db="EMBL/GenBank/DDBJ databases">
        <title>Chitinophaga ginsengihumi sp. nov., isolated from soil of ginseng rhizosphere.</title>
        <authorList>
            <person name="Lee J."/>
        </authorList>
    </citation>
    <scope>NUCLEOTIDE SEQUENCE [LARGE SCALE GENOMIC DNA]</scope>
    <source>
        <strain evidence="2 3">BN140078</strain>
    </source>
</reference>
<sequence length="1131" mass="133018">MQLSVFSTDSQKSGFRLQYMEVLNWGTFDEKIYAIRPMGETSLLTGANGSGKTTFVDALLTLMVPEKRYRFYNQSSGSEKKGDRTEDSYVMGGFGTINNEVTGTSKTEYLREDKEKAYSILLAHFANEAGQLVTLFQVRYYQQTDMKKFFGLAHKALTIEEDFKPFDLGGNWKRSLDQRYNKQARKQVEWFDAASRYAQRMVEVLGMQSMQALQLFNQTVGIKVLGNLDEFIRTHMLEPRNMEDEFQDLKKQLSTLLEAQRNIEKAEAQIQLLEPLREYYAKLQELEAAMEENNKVLQTAVLWKGYTRNELLQTAISEGQWQLKTLQEQLQAARTNIDKLAREEQDTNYQIQNNKAGQRLKELEAQIQEREDKQRRAQVELAEFQGWCEQLRLTATAPTDEQSYNQIRKENDRKLLSLNDEKRQNEEDDFEAKDIRKKSSAEKETLEQQLNSLQQTKNNIDFHLIDLRRRICEGLNIDVAQLPFAGELMQVRSDEMHWQPALEKLLRSFALRLLVPDRHYKKVNKYVNSQNLRARLVYEHVTETAIMQYADDNTVPDKLEFHPDHPLGKWLEQEVIRRFRHSCLEDEKQLERYEFAVTLNGLVKSGKHHEKDDRPDRHDPSRYVLGWNNEKKKEALLKKRDVLVEALTRAQETINRCANKSKRLSEQAYANTRIKEHKGFEDIHVAAIAKTIQKLKVQIEELRKGNEVLNALKNQLAELQRQREEEEKKRDELLREETRQEDRLREYRQSVSDLQLLLQNFTETDKDALLQFQQQHADMLAAVQLDNIEPVYERFRQHRESQRTTLQDGLSKEERKVALQINRIKNPSHELVERFPDWPADVQQLPEDARYSNEYMEWLDKLSKDNLPRYKRDFENFINVTITHKIAGLKEALDKWERDIDTSVKRLNDSLGSINFNRLPDTYIQLGKRQLAAGTDIRDFRQQLLEALPQAANWQQESFESKSEHFTQRVQPLINELDKNENYRMKVLDVRNWFEFWADERYRSNDETKKTYRQMGQLSGGEKAQLTYTILCSAIAYQFGITREGKNSRSLRFIAVDESFSNQDEEKATYLMELCKELHLQLLVVTPSDKIQIVQEFIAHVHLVQRVQNRNSILYNMTIKELKDKIETVEA</sequence>